<dbReference type="EMBL" id="RBAH01000004">
    <property type="protein sequence ID" value="RKN85412.1"/>
    <property type="molecule type" value="Genomic_DNA"/>
</dbReference>
<keyword evidence="2" id="KW-1185">Reference proteome</keyword>
<dbReference type="OrthoDB" id="2657769at2"/>
<dbReference type="AlphaFoldDB" id="A0A3B0CJN9"/>
<accession>A0A3B0CJN9</accession>
<sequence length="87" mass="9866">MIRKLLSYKHWSHVVRRVIRLLGSADVPLAEKLLFGVPVLLYWVLPDALPFVPLDDIAVTMLAMNWFASRAERKYGAGESGKQASRE</sequence>
<reference evidence="1 2" key="1">
    <citation type="journal article" date="2007" name="Int. J. Syst. Evol. Microbiol.">
        <title>Paenibacillus ginsengarvi sp. nov., isolated from soil from ginseng cultivation.</title>
        <authorList>
            <person name="Yoon M.H."/>
            <person name="Ten L.N."/>
            <person name="Im W.T."/>
        </authorList>
    </citation>
    <scope>NUCLEOTIDE SEQUENCE [LARGE SCALE GENOMIC DNA]</scope>
    <source>
        <strain evidence="1 2">KCTC 13059</strain>
    </source>
</reference>
<evidence type="ECO:0000313" key="1">
    <source>
        <dbReference type="EMBL" id="RKN85412.1"/>
    </source>
</evidence>
<dbReference type="RefSeq" id="WP_120746434.1">
    <property type="nucleotide sequence ID" value="NZ_RBAH01000004.1"/>
</dbReference>
<name>A0A3B0CJN9_9BACL</name>
<organism evidence="1 2">
    <name type="scientific">Paenibacillus ginsengarvi</name>
    <dbReference type="NCBI Taxonomy" id="400777"/>
    <lineage>
        <taxon>Bacteria</taxon>
        <taxon>Bacillati</taxon>
        <taxon>Bacillota</taxon>
        <taxon>Bacilli</taxon>
        <taxon>Bacillales</taxon>
        <taxon>Paenibacillaceae</taxon>
        <taxon>Paenibacillus</taxon>
    </lineage>
</organism>
<evidence type="ECO:0008006" key="3">
    <source>
        <dbReference type="Google" id="ProtNLM"/>
    </source>
</evidence>
<proteinExistence type="predicted"/>
<comment type="caution">
    <text evidence="1">The sequence shown here is derived from an EMBL/GenBank/DDBJ whole genome shotgun (WGS) entry which is preliminary data.</text>
</comment>
<protein>
    <recommendedName>
        <fullName evidence="3">DUF1232 domain-containing protein</fullName>
    </recommendedName>
</protein>
<dbReference type="Proteomes" id="UP000282311">
    <property type="component" value="Unassembled WGS sequence"/>
</dbReference>
<gene>
    <name evidence="1" type="ORF">D7M11_06865</name>
</gene>
<evidence type="ECO:0000313" key="2">
    <source>
        <dbReference type="Proteomes" id="UP000282311"/>
    </source>
</evidence>